<dbReference type="STRING" id="305507.SAMN04489724_0666"/>
<dbReference type="GO" id="GO:0008168">
    <property type="term" value="F:methyltransferase activity"/>
    <property type="evidence" value="ECO:0007669"/>
    <property type="project" value="UniProtKB-KW"/>
</dbReference>
<protein>
    <submittedName>
        <fullName evidence="1">Predicted O-methyltransferase YrrM</fullName>
    </submittedName>
</protein>
<dbReference type="RefSeq" id="WP_091691271.1">
    <property type="nucleotide sequence ID" value="NZ_FPBF01000001.1"/>
</dbReference>
<dbReference type="Gene3D" id="3.40.50.150">
    <property type="entry name" value="Vaccinia Virus protein VP39"/>
    <property type="match status" value="1"/>
</dbReference>
<dbReference type="AlphaFoldDB" id="A0A1I6XTF3"/>
<accession>A0A1I6XTF3</accession>
<keyword evidence="1" id="KW-0808">Transferase</keyword>
<dbReference type="SUPFAM" id="SSF53335">
    <property type="entry name" value="S-adenosyl-L-methionine-dependent methyltransferases"/>
    <property type="match status" value="1"/>
</dbReference>
<dbReference type="Proteomes" id="UP000199673">
    <property type="component" value="Unassembled WGS sequence"/>
</dbReference>
<dbReference type="Pfam" id="PF13578">
    <property type="entry name" value="Methyltransf_24"/>
    <property type="match status" value="1"/>
</dbReference>
<dbReference type="InterPro" id="IPR029063">
    <property type="entry name" value="SAM-dependent_MTases_sf"/>
</dbReference>
<dbReference type="OrthoDB" id="9795498at2"/>
<name>A0A1I6XTF3_9BACT</name>
<gene>
    <name evidence="1" type="ORF">SAMN04489724_0666</name>
</gene>
<evidence type="ECO:0000313" key="1">
    <source>
        <dbReference type="EMBL" id="SFT41769.1"/>
    </source>
</evidence>
<keyword evidence="2" id="KW-1185">Reference proteome</keyword>
<organism evidence="1 2">
    <name type="scientific">Algoriphagus locisalis</name>
    <dbReference type="NCBI Taxonomy" id="305507"/>
    <lineage>
        <taxon>Bacteria</taxon>
        <taxon>Pseudomonadati</taxon>
        <taxon>Bacteroidota</taxon>
        <taxon>Cytophagia</taxon>
        <taxon>Cytophagales</taxon>
        <taxon>Cyclobacteriaceae</taxon>
        <taxon>Algoriphagus</taxon>
    </lineage>
</organism>
<proteinExistence type="predicted"/>
<evidence type="ECO:0000313" key="2">
    <source>
        <dbReference type="Proteomes" id="UP000199673"/>
    </source>
</evidence>
<keyword evidence="1" id="KW-0489">Methyltransferase</keyword>
<reference evidence="2" key="1">
    <citation type="submission" date="2016-10" db="EMBL/GenBank/DDBJ databases">
        <authorList>
            <person name="Varghese N."/>
            <person name="Submissions S."/>
        </authorList>
    </citation>
    <scope>NUCLEOTIDE SEQUENCE [LARGE SCALE GENOMIC DNA]</scope>
    <source>
        <strain evidence="2">DSM 23445</strain>
    </source>
</reference>
<dbReference type="GO" id="GO:0032259">
    <property type="term" value="P:methylation"/>
    <property type="evidence" value="ECO:0007669"/>
    <property type="project" value="UniProtKB-KW"/>
</dbReference>
<sequence length="307" mass="36204">MEFLKRYKHKLIRKISHKIKSSQINLVRFSWFANQVSPETIAILDYPLNLSQRYTAEKPHKKIRDLISENKDRYKNILLSFLKYEEKLKEISSNRDQIKNSTDPTWDNIWLPGLDGVCIYGFVSSLKPKIFLEIGSGNSTKFAFKAINDNKLRTKIISIDPHPRDEIDAICDSIIRSPLEEVDLDIFDELDENDILFIDNSHRVFMNSDVTTVFLDIIPRLKKGVIIQIHDIFLPYDYPPYWIERYYSEQYMLASYLLANPDFFEILLPNFFISKDDDLKFVFHEFWASKGFEGIANHGQSFWLKIK</sequence>
<dbReference type="EMBL" id="FPBF01000001">
    <property type="protein sequence ID" value="SFT41769.1"/>
    <property type="molecule type" value="Genomic_DNA"/>
</dbReference>